<feature type="domain" description="ACB" evidence="3">
    <location>
        <begin position="19"/>
        <end position="104"/>
    </location>
</feature>
<dbReference type="EMBL" id="JANBTX010000299">
    <property type="protein sequence ID" value="KAJ2683322.1"/>
    <property type="molecule type" value="Genomic_DNA"/>
</dbReference>
<evidence type="ECO:0000259" key="3">
    <source>
        <dbReference type="PROSITE" id="PS51228"/>
    </source>
</evidence>
<name>A0A9W8GHD3_9FUNG</name>
<dbReference type="PROSITE" id="PS00880">
    <property type="entry name" value="ACB_1"/>
    <property type="match status" value="1"/>
</dbReference>
<dbReference type="InterPro" id="IPR014352">
    <property type="entry name" value="FERM/acyl-CoA-bd_prot_sf"/>
</dbReference>
<dbReference type="Gene3D" id="1.20.80.10">
    <property type="match status" value="1"/>
</dbReference>
<dbReference type="InterPro" id="IPR022408">
    <property type="entry name" value="Acyl-CoA-binding_prot_CS"/>
</dbReference>
<dbReference type="OrthoDB" id="346910at2759"/>
<reference evidence="4" key="1">
    <citation type="submission" date="2022-07" db="EMBL/GenBank/DDBJ databases">
        <title>Phylogenomic reconstructions and comparative analyses of Kickxellomycotina fungi.</title>
        <authorList>
            <person name="Reynolds N.K."/>
            <person name="Stajich J.E."/>
            <person name="Barry K."/>
            <person name="Grigoriev I.V."/>
            <person name="Crous P."/>
            <person name="Smith M.E."/>
        </authorList>
    </citation>
    <scope>NUCLEOTIDE SEQUENCE</scope>
    <source>
        <strain evidence="4">CBS 109367</strain>
    </source>
</reference>
<dbReference type="SUPFAM" id="SSF47027">
    <property type="entry name" value="Acyl-CoA binding protein"/>
    <property type="match status" value="1"/>
</dbReference>
<evidence type="ECO:0000256" key="1">
    <source>
        <dbReference type="ARBA" id="ARBA00005567"/>
    </source>
</evidence>
<evidence type="ECO:0000313" key="5">
    <source>
        <dbReference type="Proteomes" id="UP001151516"/>
    </source>
</evidence>
<organism evidence="4 5">
    <name type="scientific">Coemansia spiralis</name>
    <dbReference type="NCBI Taxonomy" id="417178"/>
    <lineage>
        <taxon>Eukaryota</taxon>
        <taxon>Fungi</taxon>
        <taxon>Fungi incertae sedis</taxon>
        <taxon>Zoopagomycota</taxon>
        <taxon>Kickxellomycotina</taxon>
        <taxon>Kickxellomycetes</taxon>
        <taxon>Kickxellales</taxon>
        <taxon>Kickxellaceae</taxon>
        <taxon>Coemansia</taxon>
    </lineage>
</organism>
<sequence length="119" mass="13389">MVKINEVDKTKLTPEELVVFEKFEIASVESTKLPPTVTQDEKLKLYGLFKQSLEGNNTAERPGMFQLEAKYKHDAWLGNKDKSKETAQKEYTDLVAELYKKYVKPTPTVASDAHAAPAA</sequence>
<evidence type="ECO:0000256" key="2">
    <source>
        <dbReference type="ARBA" id="ARBA00023121"/>
    </source>
</evidence>
<accession>A0A9W8GHD3</accession>
<comment type="similarity">
    <text evidence="1">Belongs to the ACBP family.</text>
</comment>
<dbReference type="PROSITE" id="PS51228">
    <property type="entry name" value="ACB_2"/>
    <property type="match status" value="1"/>
</dbReference>
<dbReference type="GO" id="GO:0006631">
    <property type="term" value="P:fatty acid metabolic process"/>
    <property type="evidence" value="ECO:0007669"/>
    <property type="project" value="TreeGrafter"/>
</dbReference>
<protein>
    <recommendedName>
        <fullName evidence="3">ACB domain-containing protein</fullName>
    </recommendedName>
</protein>
<dbReference type="InterPro" id="IPR000582">
    <property type="entry name" value="Acyl-CoA-binding_protein"/>
</dbReference>
<keyword evidence="5" id="KW-1185">Reference proteome</keyword>
<dbReference type="AlphaFoldDB" id="A0A9W8GHD3"/>
<proteinExistence type="inferred from homology"/>
<comment type="caution">
    <text evidence="4">The sequence shown here is derived from an EMBL/GenBank/DDBJ whole genome shotgun (WGS) entry which is preliminary data.</text>
</comment>
<keyword evidence="2" id="KW-0446">Lipid-binding</keyword>
<dbReference type="PRINTS" id="PR00689">
    <property type="entry name" value="ACOABINDINGP"/>
</dbReference>
<dbReference type="InterPro" id="IPR035984">
    <property type="entry name" value="Acyl-CoA-binding_sf"/>
</dbReference>
<dbReference type="PANTHER" id="PTHR23310">
    <property type="entry name" value="ACYL-COA-BINDING PROTEIN, ACBP"/>
    <property type="match status" value="1"/>
</dbReference>
<dbReference type="Proteomes" id="UP001151516">
    <property type="component" value="Unassembled WGS sequence"/>
</dbReference>
<gene>
    <name evidence="4" type="ORF">IWW39_005564</name>
</gene>
<dbReference type="PANTHER" id="PTHR23310:SF62">
    <property type="entry name" value="ACYL-COA BINDING PROTEIN 1, ISOFORM A"/>
    <property type="match status" value="1"/>
</dbReference>
<dbReference type="GO" id="GO:0000062">
    <property type="term" value="F:fatty-acyl-CoA binding"/>
    <property type="evidence" value="ECO:0007669"/>
    <property type="project" value="InterPro"/>
</dbReference>
<dbReference type="Pfam" id="PF00887">
    <property type="entry name" value="ACBP"/>
    <property type="match status" value="1"/>
</dbReference>
<evidence type="ECO:0000313" key="4">
    <source>
        <dbReference type="EMBL" id="KAJ2683322.1"/>
    </source>
</evidence>